<dbReference type="Pfam" id="PF09842">
    <property type="entry name" value="DUF2069"/>
    <property type="match status" value="1"/>
</dbReference>
<dbReference type="STRING" id="402385.SAMN05421848_0166"/>
<sequence>MLFRTFEQRYGATVARQKARRVVAVSWAFLTAITLMTGLMLAQRGGADSLLPVLVRIIPLVLLGIVLRTERRRGYGWLAFVSVLYIIQGAAMLQLPGIWWLGLIEALAALTLLLSAGSYAFYIHRWQRAGHAPGGE</sequence>
<feature type="transmembrane region" description="Helical" evidence="1">
    <location>
        <begin position="99"/>
        <end position="122"/>
    </location>
</feature>
<proteinExistence type="predicted"/>
<keyword evidence="1" id="KW-0812">Transmembrane</keyword>
<organism evidence="2 3">
    <name type="scientific">Kushneria avicenniae</name>
    <dbReference type="NCBI Taxonomy" id="402385"/>
    <lineage>
        <taxon>Bacteria</taxon>
        <taxon>Pseudomonadati</taxon>
        <taxon>Pseudomonadota</taxon>
        <taxon>Gammaproteobacteria</taxon>
        <taxon>Oceanospirillales</taxon>
        <taxon>Halomonadaceae</taxon>
        <taxon>Kushneria</taxon>
    </lineage>
</organism>
<dbReference type="Proteomes" id="UP000199046">
    <property type="component" value="Unassembled WGS sequence"/>
</dbReference>
<gene>
    <name evidence="2" type="ORF">SAMN05421848_0166</name>
</gene>
<evidence type="ECO:0000313" key="2">
    <source>
        <dbReference type="EMBL" id="SFB99654.1"/>
    </source>
</evidence>
<evidence type="ECO:0000256" key="1">
    <source>
        <dbReference type="SAM" id="Phobius"/>
    </source>
</evidence>
<dbReference type="EMBL" id="FOLY01000001">
    <property type="protein sequence ID" value="SFB99654.1"/>
    <property type="molecule type" value="Genomic_DNA"/>
</dbReference>
<reference evidence="3" key="1">
    <citation type="submission" date="2016-10" db="EMBL/GenBank/DDBJ databases">
        <authorList>
            <person name="Varghese N."/>
            <person name="Submissions S."/>
        </authorList>
    </citation>
    <scope>NUCLEOTIDE SEQUENCE [LARGE SCALE GENOMIC DNA]</scope>
    <source>
        <strain evidence="3">DSM 23439</strain>
    </source>
</reference>
<feature type="transmembrane region" description="Helical" evidence="1">
    <location>
        <begin position="21"/>
        <end position="43"/>
    </location>
</feature>
<dbReference type="InterPro" id="IPR018643">
    <property type="entry name" value="DUF2069_membrane"/>
</dbReference>
<keyword evidence="3" id="KW-1185">Reference proteome</keyword>
<name>A0A1I1FK23_9GAMM</name>
<feature type="transmembrane region" description="Helical" evidence="1">
    <location>
        <begin position="74"/>
        <end position="93"/>
    </location>
</feature>
<accession>A0A1I1FK23</accession>
<keyword evidence="1" id="KW-1133">Transmembrane helix</keyword>
<dbReference type="OrthoDB" id="5738125at2"/>
<keyword evidence="1" id="KW-0472">Membrane</keyword>
<evidence type="ECO:0000313" key="3">
    <source>
        <dbReference type="Proteomes" id="UP000199046"/>
    </source>
</evidence>
<dbReference type="AlphaFoldDB" id="A0A1I1FK23"/>
<dbReference type="RefSeq" id="WP_090129881.1">
    <property type="nucleotide sequence ID" value="NZ_FOLY01000001.1"/>
</dbReference>
<protein>
    <submittedName>
        <fullName evidence="2">Predicted membrane protein</fullName>
    </submittedName>
</protein>
<feature type="transmembrane region" description="Helical" evidence="1">
    <location>
        <begin position="49"/>
        <end position="67"/>
    </location>
</feature>